<dbReference type="PANTHER" id="PTHR43153:SF1">
    <property type="entry name" value="ELECTRON TRANSFER FLAVOPROTEIN SUBUNIT ALPHA, MITOCHONDRIAL"/>
    <property type="match status" value="1"/>
</dbReference>
<evidence type="ECO:0000313" key="5">
    <source>
        <dbReference type="Proteomes" id="UP001623592"/>
    </source>
</evidence>
<reference evidence="4 5" key="1">
    <citation type="submission" date="2024-11" db="EMBL/GenBank/DDBJ databases">
        <authorList>
            <person name="Heng Y.C."/>
            <person name="Lim A.C.H."/>
            <person name="Lee J.K.Y."/>
            <person name="Kittelmann S."/>
        </authorList>
    </citation>
    <scope>NUCLEOTIDE SEQUENCE [LARGE SCALE GENOMIC DNA]</scope>
    <source>
        <strain evidence="4 5">WILCCON 0114</strain>
    </source>
</reference>
<evidence type="ECO:0000256" key="1">
    <source>
        <dbReference type="ARBA" id="ARBA00005817"/>
    </source>
</evidence>
<name>A0ABW8TAG3_9CLOT</name>
<keyword evidence="5" id="KW-1185">Reference proteome</keyword>
<dbReference type="Pfam" id="PF01012">
    <property type="entry name" value="ETF"/>
    <property type="match status" value="1"/>
</dbReference>
<dbReference type="Pfam" id="PF00766">
    <property type="entry name" value="ETF_alpha"/>
    <property type="match status" value="1"/>
</dbReference>
<evidence type="ECO:0000259" key="3">
    <source>
        <dbReference type="PROSITE" id="PS51379"/>
    </source>
</evidence>
<dbReference type="SUPFAM" id="SSF52402">
    <property type="entry name" value="Adenine nucleotide alpha hydrolases-like"/>
    <property type="match status" value="1"/>
</dbReference>
<dbReference type="PROSITE" id="PS51379">
    <property type="entry name" value="4FE4S_FER_2"/>
    <property type="match status" value="1"/>
</dbReference>
<protein>
    <submittedName>
        <fullName evidence="4">FAD-binding protein</fullName>
    </submittedName>
</protein>
<dbReference type="InterPro" id="IPR014730">
    <property type="entry name" value="ETF_a/b_N"/>
</dbReference>
<dbReference type="PANTHER" id="PTHR43153">
    <property type="entry name" value="ELECTRON TRANSFER FLAVOPROTEIN ALPHA"/>
    <property type="match status" value="1"/>
</dbReference>
<dbReference type="SUPFAM" id="SSF52467">
    <property type="entry name" value="DHS-like NAD/FAD-binding domain"/>
    <property type="match status" value="1"/>
</dbReference>
<dbReference type="SMART" id="SM00893">
    <property type="entry name" value="ETF"/>
    <property type="match status" value="1"/>
</dbReference>
<organism evidence="4 5">
    <name type="scientific">Clostridium neuense</name>
    <dbReference type="NCBI Taxonomy" id="1728934"/>
    <lineage>
        <taxon>Bacteria</taxon>
        <taxon>Bacillati</taxon>
        <taxon>Bacillota</taxon>
        <taxon>Clostridia</taxon>
        <taxon>Eubacteriales</taxon>
        <taxon>Clostridiaceae</taxon>
        <taxon>Clostridium</taxon>
    </lineage>
</organism>
<dbReference type="CDD" id="cd01715">
    <property type="entry name" value="ETF_alpha"/>
    <property type="match status" value="1"/>
</dbReference>
<feature type="domain" description="4Fe-4S ferredoxin-type" evidence="3">
    <location>
        <begin position="33"/>
        <end position="61"/>
    </location>
</feature>
<proteinExistence type="inferred from homology"/>
<evidence type="ECO:0000256" key="2">
    <source>
        <dbReference type="ARBA" id="ARBA00022630"/>
    </source>
</evidence>
<gene>
    <name evidence="4" type="ORF">ACJDT4_02980</name>
</gene>
<dbReference type="InterPro" id="IPR001308">
    <property type="entry name" value="ETF_a/FixB"/>
</dbReference>
<dbReference type="InterPro" id="IPR017896">
    <property type="entry name" value="4Fe4S_Fe-S-bd"/>
</dbReference>
<dbReference type="PIRSF" id="PIRSF000089">
    <property type="entry name" value="Electra_flavoP_a"/>
    <property type="match status" value="1"/>
</dbReference>
<accession>A0ABW8TAG3</accession>
<dbReference type="InterPro" id="IPR014729">
    <property type="entry name" value="Rossmann-like_a/b/a_fold"/>
</dbReference>
<dbReference type="Gene3D" id="3.40.50.620">
    <property type="entry name" value="HUPs"/>
    <property type="match status" value="1"/>
</dbReference>
<dbReference type="EMBL" id="JBJIAA010000002">
    <property type="protein sequence ID" value="MFL0249372.1"/>
    <property type="molecule type" value="Genomic_DNA"/>
</dbReference>
<comment type="caution">
    <text evidence="4">The sequence shown here is derived from an EMBL/GenBank/DDBJ whole genome shotgun (WGS) entry which is preliminary data.</text>
</comment>
<dbReference type="Gene3D" id="3.40.50.1220">
    <property type="entry name" value="TPP-binding domain"/>
    <property type="match status" value="1"/>
</dbReference>
<dbReference type="InterPro" id="IPR014731">
    <property type="entry name" value="ETF_asu_C"/>
</dbReference>
<keyword evidence="2" id="KW-0285">Flavoprotein</keyword>
<dbReference type="Gene3D" id="3.30.70.20">
    <property type="match status" value="1"/>
</dbReference>
<dbReference type="RefSeq" id="WP_406786041.1">
    <property type="nucleotide sequence ID" value="NZ_JBJIAA010000002.1"/>
</dbReference>
<comment type="similarity">
    <text evidence="1">Belongs to the ETF alpha-subunit/FixB family.</text>
</comment>
<dbReference type="InterPro" id="IPR033947">
    <property type="entry name" value="ETF_alpha_N"/>
</dbReference>
<sequence length="402" mass="44449">MGKLVVNQDKITKDNINELVNICPFNAIENHDGKIEINAGCKLCKMCVRKGPKGVMQFVEEEVKAIDKSLWKGILVYVDHVEGNIHPVTYELIGKARELASKINHPVYAIFIGHNIKEKAEELLHYGVDEVFVYDSEELRDFTIEPYTAAFEDLVNQIKPTAILVGATTVGRSLAPRVAARFKTGLTADCTILDMKENTDLVQIRPAFGGNIMAQIINPNNRPQMATVRYKVMSAPKRQKDKSGKITLCSLDKSKLTSNIKVLKITKKLPENSISDAEVIIAVGRGIKTKKDMDMVYELANLLNARVAGTRPLVEAGWIDAKTQIGLSGRTVKPKLIIVLGVSGAVQFTAGMNSSEYIFAINKDEKAPIFNASHYGIVGDLYEIVPKLIEEIKENKKIKSAV</sequence>
<dbReference type="Proteomes" id="UP001623592">
    <property type="component" value="Unassembled WGS sequence"/>
</dbReference>
<evidence type="ECO:0000313" key="4">
    <source>
        <dbReference type="EMBL" id="MFL0249372.1"/>
    </source>
</evidence>
<dbReference type="SUPFAM" id="SSF54862">
    <property type="entry name" value="4Fe-4S ferredoxins"/>
    <property type="match status" value="1"/>
</dbReference>
<dbReference type="InterPro" id="IPR029035">
    <property type="entry name" value="DHS-like_NAD/FAD-binding_dom"/>
</dbReference>